<protein>
    <recommendedName>
        <fullName evidence="2 4">Signal peptidase I</fullName>
        <ecNumber evidence="4">3.4.21.89</ecNumber>
    </recommendedName>
</protein>
<evidence type="ECO:0000256" key="1">
    <source>
        <dbReference type="ARBA" id="ARBA00009370"/>
    </source>
</evidence>
<dbReference type="eggNOG" id="COG0681">
    <property type="taxonomic scope" value="Bacteria"/>
</dbReference>
<dbReference type="AlphaFoldDB" id="F2NV92"/>
<reference evidence="6 7" key="1">
    <citation type="journal article" date="2011" name="Stand. Genomic Sci.">
        <title>Complete genome sequence of Treponema succinifaciens type strain (6091).</title>
        <authorList>
            <person name="Han C."/>
            <person name="Gronow S."/>
            <person name="Teshima H."/>
            <person name="Lapidus A."/>
            <person name="Nolan M."/>
            <person name="Lucas S."/>
            <person name="Hammon N."/>
            <person name="Deshpande S."/>
            <person name="Cheng J.F."/>
            <person name="Zeytun A."/>
            <person name="Tapia R."/>
            <person name="Goodwin L."/>
            <person name="Pitluck S."/>
            <person name="Liolios K."/>
            <person name="Pagani I."/>
            <person name="Ivanova N."/>
            <person name="Mavromatis K."/>
            <person name="Mikhailova N."/>
            <person name="Huntemann M."/>
            <person name="Pati A."/>
            <person name="Chen A."/>
            <person name="Palaniappan K."/>
            <person name="Land M."/>
            <person name="Hauser L."/>
            <person name="Brambilla E.M."/>
            <person name="Rohde M."/>
            <person name="Goker M."/>
            <person name="Woyke T."/>
            <person name="Bristow J."/>
            <person name="Eisen J.A."/>
            <person name="Markowitz V."/>
            <person name="Hugenholtz P."/>
            <person name="Kyrpides N.C."/>
            <person name="Klenk H.P."/>
            <person name="Detter J.C."/>
        </authorList>
    </citation>
    <scope>NUCLEOTIDE SEQUENCE [LARGE SCALE GENOMIC DNA]</scope>
    <source>
        <strain evidence="7">ATCC 33096 / DSM 2489 / 6091</strain>
    </source>
</reference>
<name>F2NV92_TRES6</name>
<evidence type="ECO:0000256" key="4">
    <source>
        <dbReference type="RuleBase" id="RU362042"/>
    </source>
</evidence>
<dbReference type="GO" id="GO:0006465">
    <property type="term" value="P:signal peptide processing"/>
    <property type="evidence" value="ECO:0007669"/>
    <property type="project" value="InterPro"/>
</dbReference>
<keyword evidence="7" id="KW-1185">Reference proteome</keyword>
<dbReference type="STRING" id="869209.Tresu_0374"/>
<dbReference type="InterPro" id="IPR036286">
    <property type="entry name" value="LexA/Signal_pep-like_sf"/>
</dbReference>
<evidence type="ECO:0000259" key="5">
    <source>
        <dbReference type="Pfam" id="PF10502"/>
    </source>
</evidence>
<dbReference type="Gene3D" id="2.10.109.10">
    <property type="entry name" value="Umud Fragment, subunit A"/>
    <property type="match status" value="1"/>
</dbReference>
<comment type="similarity">
    <text evidence="1 4">Belongs to the peptidase S26 family.</text>
</comment>
<dbReference type="Pfam" id="PF10502">
    <property type="entry name" value="Peptidase_S26"/>
    <property type="match status" value="1"/>
</dbReference>
<dbReference type="CDD" id="cd06530">
    <property type="entry name" value="S26_SPase_I"/>
    <property type="match status" value="1"/>
</dbReference>
<evidence type="ECO:0000313" key="6">
    <source>
        <dbReference type="EMBL" id="AEB13327.1"/>
    </source>
</evidence>
<evidence type="ECO:0000256" key="2">
    <source>
        <dbReference type="ARBA" id="ARBA00019232"/>
    </source>
</evidence>
<dbReference type="PANTHER" id="PTHR43390:SF1">
    <property type="entry name" value="CHLOROPLAST PROCESSING PEPTIDASE"/>
    <property type="match status" value="1"/>
</dbReference>
<feature type="active site" evidence="3">
    <location>
        <position position="90"/>
    </location>
</feature>
<dbReference type="KEGG" id="tsu:Tresu_0374"/>
<comment type="catalytic activity">
    <reaction evidence="4">
        <text>Cleavage of hydrophobic, N-terminal signal or leader sequences from secreted and periplasmic proteins.</text>
        <dbReference type="EC" id="3.4.21.89"/>
    </reaction>
</comment>
<keyword evidence="4" id="KW-0812">Transmembrane</keyword>
<dbReference type="EMBL" id="CP002631">
    <property type="protein sequence ID" value="AEB13327.1"/>
    <property type="molecule type" value="Genomic_DNA"/>
</dbReference>
<dbReference type="GeneID" id="302997591"/>
<dbReference type="SUPFAM" id="SSF51306">
    <property type="entry name" value="LexA/Signal peptidase"/>
    <property type="match status" value="1"/>
</dbReference>
<dbReference type="GO" id="GO:0009003">
    <property type="term" value="F:signal peptidase activity"/>
    <property type="evidence" value="ECO:0007669"/>
    <property type="project" value="UniProtKB-EC"/>
</dbReference>
<sequence length="169" mass="18879">MKNNSPESNFWKYILAGIFIGAAIKIFAFDILSVQGISMEPSIHNNEKILACKLSYGIVNPFGNSTLIRWKNAKTGDIVIYFYKNSLVVKRCVATEGDSLEYSSDSGYTLHVGEKNYSLTELQYNLIKNSPCVPRGMILAIGDNFENSIDSRTYGFVAQKNILGKVIFK</sequence>
<dbReference type="InterPro" id="IPR019533">
    <property type="entry name" value="Peptidase_S26"/>
</dbReference>
<keyword evidence="4" id="KW-0472">Membrane</keyword>
<dbReference type="NCBIfam" id="TIGR02227">
    <property type="entry name" value="sigpep_I_bact"/>
    <property type="match status" value="1"/>
</dbReference>
<keyword evidence="4" id="KW-1133">Transmembrane helix</keyword>
<dbReference type="OrthoDB" id="360985at2"/>
<proteinExistence type="inferred from homology"/>
<dbReference type="GO" id="GO:0004252">
    <property type="term" value="F:serine-type endopeptidase activity"/>
    <property type="evidence" value="ECO:0007669"/>
    <property type="project" value="InterPro"/>
</dbReference>
<dbReference type="EC" id="3.4.21.89" evidence="4"/>
<dbReference type="PANTHER" id="PTHR43390">
    <property type="entry name" value="SIGNAL PEPTIDASE I"/>
    <property type="match status" value="1"/>
</dbReference>
<dbReference type="Proteomes" id="UP000006852">
    <property type="component" value="Chromosome"/>
</dbReference>
<dbReference type="RefSeq" id="WP_013700634.1">
    <property type="nucleotide sequence ID" value="NC_015385.1"/>
</dbReference>
<feature type="domain" description="Peptidase S26" evidence="5">
    <location>
        <begin position="11"/>
        <end position="168"/>
    </location>
</feature>
<accession>F2NV92</accession>
<feature type="active site" evidence="3">
    <location>
        <position position="38"/>
    </location>
</feature>
<keyword evidence="4" id="KW-0378">Hydrolase</keyword>
<gene>
    <name evidence="6" type="ordered locus">Tresu_0374</name>
</gene>
<evidence type="ECO:0000256" key="3">
    <source>
        <dbReference type="PIRSR" id="PIRSR600223-1"/>
    </source>
</evidence>
<comment type="subcellular location">
    <subcellularLocation>
        <location evidence="4">Membrane</location>
        <topology evidence="4">Single-pass type II membrane protein</topology>
    </subcellularLocation>
</comment>
<evidence type="ECO:0000313" key="7">
    <source>
        <dbReference type="Proteomes" id="UP000006852"/>
    </source>
</evidence>
<feature type="transmembrane region" description="Helical" evidence="4">
    <location>
        <begin position="13"/>
        <end position="32"/>
    </location>
</feature>
<dbReference type="HOGENOM" id="CLU_127725_0_0_12"/>
<dbReference type="GO" id="GO:0016020">
    <property type="term" value="C:membrane"/>
    <property type="evidence" value="ECO:0007669"/>
    <property type="project" value="UniProtKB-SubCell"/>
</dbReference>
<dbReference type="InterPro" id="IPR000223">
    <property type="entry name" value="Pept_S26A_signal_pept_1"/>
</dbReference>
<reference evidence="7" key="2">
    <citation type="submission" date="2011-04" db="EMBL/GenBank/DDBJ databases">
        <title>The complete genome of chromosome of Treponema succinifaciens DSM 2489.</title>
        <authorList>
            <person name="Lucas S."/>
            <person name="Copeland A."/>
            <person name="Lapidus A."/>
            <person name="Bruce D."/>
            <person name="Goodwin L."/>
            <person name="Pitluck S."/>
            <person name="Peters L."/>
            <person name="Kyrpides N."/>
            <person name="Mavromatis K."/>
            <person name="Ivanova N."/>
            <person name="Ovchinnikova G."/>
            <person name="Teshima H."/>
            <person name="Detter J.C."/>
            <person name="Tapia R."/>
            <person name="Han C."/>
            <person name="Land M."/>
            <person name="Hauser L."/>
            <person name="Markowitz V."/>
            <person name="Cheng J.-F."/>
            <person name="Hugenholtz P."/>
            <person name="Woyke T."/>
            <person name="Wu D."/>
            <person name="Gronow S."/>
            <person name="Wellnitz S."/>
            <person name="Brambilla E."/>
            <person name="Klenk H.-P."/>
            <person name="Eisen J.A."/>
        </authorList>
    </citation>
    <scope>NUCLEOTIDE SEQUENCE [LARGE SCALE GENOMIC DNA]</scope>
    <source>
        <strain evidence="7">ATCC 33096 / DSM 2489 / 6091</strain>
    </source>
</reference>
<dbReference type="PRINTS" id="PR00727">
    <property type="entry name" value="LEADERPTASE"/>
</dbReference>
<keyword evidence="4" id="KW-0645">Protease</keyword>
<organism evidence="6 7">
    <name type="scientific">Treponema succinifaciens (strain ATCC 33096 / DSM 2489 / 6091)</name>
    <dbReference type="NCBI Taxonomy" id="869209"/>
    <lineage>
        <taxon>Bacteria</taxon>
        <taxon>Pseudomonadati</taxon>
        <taxon>Spirochaetota</taxon>
        <taxon>Spirochaetia</taxon>
        <taxon>Spirochaetales</taxon>
        <taxon>Treponemataceae</taxon>
        <taxon>Treponema</taxon>
    </lineage>
</organism>